<evidence type="ECO:0000256" key="1">
    <source>
        <dbReference type="SAM" id="MobiDB-lite"/>
    </source>
</evidence>
<evidence type="ECO:0000313" key="3">
    <source>
        <dbReference type="Proteomes" id="UP000709959"/>
    </source>
</evidence>
<accession>A0A936F2N9</accession>
<comment type="caution">
    <text evidence="2">The sequence shown here is derived from an EMBL/GenBank/DDBJ whole genome shotgun (WGS) entry which is preliminary data.</text>
</comment>
<name>A0A936F2N9_9BACT</name>
<feature type="region of interest" description="Disordered" evidence="1">
    <location>
        <begin position="66"/>
        <end position="85"/>
    </location>
</feature>
<reference evidence="2 3" key="1">
    <citation type="submission" date="2020-10" db="EMBL/GenBank/DDBJ databases">
        <title>Connecting structure to function with the recovery of over 1000 high-quality activated sludge metagenome-assembled genomes encoding full-length rRNA genes using long-read sequencing.</title>
        <authorList>
            <person name="Singleton C.M."/>
            <person name="Petriglieri F."/>
            <person name="Kristensen J.M."/>
            <person name="Kirkegaard R.H."/>
            <person name="Michaelsen T.Y."/>
            <person name="Andersen M.H."/>
            <person name="Karst S.M."/>
            <person name="Dueholm M.S."/>
            <person name="Nielsen P.H."/>
            <person name="Albertsen M."/>
        </authorList>
    </citation>
    <scope>NUCLEOTIDE SEQUENCE [LARGE SCALE GENOMIC DNA]</scope>
    <source>
        <strain evidence="2">OdNE_18-Q3-R46-58_MAXAC.008</strain>
    </source>
</reference>
<dbReference type="Proteomes" id="UP000709959">
    <property type="component" value="Unassembled WGS sequence"/>
</dbReference>
<dbReference type="EMBL" id="JADKCH010000005">
    <property type="protein sequence ID" value="MBK8572530.1"/>
    <property type="molecule type" value="Genomic_DNA"/>
</dbReference>
<sequence>MGPTTAELIGQEGLRQLGAFSLKGIEQEIRPFEVRWDHDSPHGVGRGGPGLTRPLALAAARITHSCRRAGRRSHPRNDFQSTPPSRAQRRMLLVFGILGTRRAILDLAWAIP</sequence>
<organism evidence="2 3">
    <name type="scientific">Candidatus Geothrix odensensis</name>
    <dbReference type="NCBI Taxonomy" id="2954440"/>
    <lineage>
        <taxon>Bacteria</taxon>
        <taxon>Pseudomonadati</taxon>
        <taxon>Acidobacteriota</taxon>
        <taxon>Holophagae</taxon>
        <taxon>Holophagales</taxon>
        <taxon>Holophagaceae</taxon>
        <taxon>Geothrix</taxon>
    </lineage>
</organism>
<evidence type="ECO:0000313" key="2">
    <source>
        <dbReference type="EMBL" id="MBK8572530.1"/>
    </source>
</evidence>
<protein>
    <submittedName>
        <fullName evidence="2">Uncharacterized protein</fullName>
    </submittedName>
</protein>
<dbReference type="AlphaFoldDB" id="A0A936F2N9"/>
<proteinExistence type="predicted"/>
<gene>
    <name evidence="2" type="ORF">IPN91_07735</name>
</gene>